<feature type="domain" description="IPT/TIG" evidence="2">
    <location>
        <begin position="823"/>
        <end position="895"/>
    </location>
</feature>
<dbReference type="EMBL" id="RAVZ01000007">
    <property type="protein sequence ID" value="RKG93547.1"/>
    <property type="molecule type" value="Genomic_DNA"/>
</dbReference>
<dbReference type="AlphaFoldDB" id="A0A3A8JCE4"/>
<evidence type="ECO:0000313" key="3">
    <source>
        <dbReference type="EMBL" id="RKG93547.1"/>
    </source>
</evidence>
<dbReference type="InterPro" id="IPR013783">
    <property type="entry name" value="Ig-like_fold"/>
</dbReference>
<dbReference type="PROSITE" id="PS50012">
    <property type="entry name" value="RCC1_3"/>
    <property type="match status" value="1"/>
</dbReference>
<reference evidence="4" key="1">
    <citation type="submission" date="2018-09" db="EMBL/GenBank/DDBJ databases">
        <authorList>
            <person name="Livingstone P.G."/>
            <person name="Whitworth D.E."/>
        </authorList>
    </citation>
    <scope>NUCLEOTIDE SEQUENCE [LARGE SCALE GENOMIC DNA]</scope>
    <source>
        <strain evidence="4">CA054A</strain>
    </source>
</reference>
<evidence type="ECO:0000259" key="2">
    <source>
        <dbReference type="Pfam" id="PF01833"/>
    </source>
</evidence>
<dbReference type="CDD" id="cd00102">
    <property type="entry name" value="IPT"/>
    <property type="match status" value="1"/>
</dbReference>
<accession>A0A3A8JCE4</accession>
<evidence type="ECO:0000256" key="1">
    <source>
        <dbReference type="SAM" id="MobiDB-lite"/>
    </source>
</evidence>
<dbReference type="InterPro" id="IPR009091">
    <property type="entry name" value="RCC1/BLIP-II"/>
</dbReference>
<dbReference type="Pfam" id="PF01833">
    <property type="entry name" value="TIG"/>
    <property type="match status" value="1"/>
</dbReference>
<dbReference type="Proteomes" id="UP000268094">
    <property type="component" value="Unassembled WGS sequence"/>
</dbReference>
<dbReference type="PANTHER" id="PTHR13605">
    <property type="entry name" value="ER MEMBRANE PROTEIN COMPLEX SUBUNIT 7"/>
    <property type="match status" value="1"/>
</dbReference>
<gene>
    <name evidence="3" type="ORF">D7V88_02340</name>
</gene>
<dbReference type="Pfam" id="PF13620">
    <property type="entry name" value="CarboxypepD_reg"/>
    <property type="match status" value="8"/>
</dbReference>
<dbReference type="InterPro" id="IPR002909">
    <property type="entry name" value="IPT_dom"/>
</dbReference>
<dbReference type="PANTHER" id="PTHR13605:SF4">
    <property type="entry name" value="ER MEMBRANE PROTEIN COMPLEX SUBUNIT 7"/>
    <property type="match status" value="1"/>
</dbReference>
<dbReference type="InterPro" id="IPR039163">
    <property type="entry name" value="EMC7"/>
</dbReference>
<comment type="caution">
    <text evidence="3">The sequence shown here is derived from an EMBL/GenBank/DDBJ whole genome shotgun (WGS) entry which is preliminary data.</text>
</comment>
<dbReference type="GO" id="GO:0030246">
    <property type="term" value="F:carbohydrate binding"/>
    <property type="evidence" value="ECO:0007669"/>
    <property type="project" value="InterPro"/>
</dbReference>
<organism evidence="3 4">
    <name type="scientific">Corallococcus terminator</name>
    <dbReference type="NCBI Taxonomy" id="2316733"/>
    <lineage>
        <taxon>Bacteria</taxon>
        <taxon>Pseudomonadati</taxon>
        <taxon>Myxococcota</taxon>
        <taxon>Myxococcia</taxon>
        <taxon>Myxococcales</taxon>
        <taxon>Cystobacterineae</taxon>
        <taxon>Myxococcaceae</taxon>
        <taxon>Corallococcus</taxon>
    </lineage>
</organism>
<dbReference type="InterPro" id="IPR000408">
    <property type="entry name" value="Reg_chr_condens"/>
</dbReference>
<sequence>MRPAVNNGRLSYVDRAPSASNPRVFRSPPEQALLPAVHSRNSPMRLSPSVLLLGLMLTLAACQEPGVSPAPPPLPTPVDPTDPTDPSDLARVVGTVSLESTTNAAGVQVSLTGTDLRATTNAAGAFVLEKVPAGTHELTATRTGYTQARQSLSVAADDSVEVSLALLRARGRVSGVLTLEGATEVAGVTVTLEGANLTATPDAQGRFALEGVPTGSYVLKASRTGYATVSQSVEVTEGNDTLLTLLLGRYRGRIEGQVRLSDSAPSQGITVALEGTDTATTTDGQGRFALESVPTGTYSLVASKEGYTAVRQSLEVKATGSSSVTLSLTRHRGNLQGQVTLDGATQAPGVTVMLEGTSAVTTSTSQGRFTLGGVPTGTYVLVATKAGYTTVRQSVEVTQDATTTVTLPLVLSRGDLVGQVLLEGGVSPAGIALQLEGTATSTTTNAEGRFTLPGVLSGSYVLVATKTGYTTARQTVEVKEAASTSVTLTLARSRGRVEGVALLDDAQDPAGTQVSLRGLTGVTTTTDAQGRFVLEGVPTGSYLVDTVRAGYTSPQPLVLVQADATASVSMTLERRYGSIQGRVTLEGRTNHSGVRIDLVGRTDSVTTNASGSFQLTRLPPGDYSLQATLSPYETVNVSVKVALDDSRNTNFTMSLLRGDVTGTVLLEEFAAGSLDGTEVTLTGTSLRTTTQADGTFTLTGVPVGTYEVRASRSTHAEQRVSVTVVAKQSVSVSLQLPRLRGQVDGQVVLSDGGELSGITVFQSGLATPITPDAQGHFALVGLPTGSYVLKALKEGYAKAEQSVTVSANATTNVSLQLTRLPPPTFTSIPSLAVQGGWVTLTGTNLGDEPGSSQVTVGGSAPAQVISWSQTRVIVRMPYEVPPGVRQVVFKTGVPQQTLTAQVRVVAQKTLALGDSWGLGVLPDATVQHLADTSSWSGSPASLNQGVVSVAAERHYGLVLKEDGTVAWWGYNTDHVGDPPRGLSGVVAITTGYGFAVALKNDGTLATWGSVDSPASTAPPGVTDVIAISAGRTHALALRADGTVVAWGNNSHGAATVPQGLTDVVEVSAGTVSSVARKVDGSLVTWGTLSPERPLPQGLTGVRTVALSRDSNYGLAVLSDESVIAWGESTTNVSGSRNGLPPPVQTQVVALAMGSGLPNAVLHQDGTLTIWGIYSGDMNTLPPGKVLRVPAR</sequence>
<protein>
    <submittedName>
        <fullName evidence="3">PEGA domain-containing protein</fullName>
    </submittedName>
</protein>
<name>A0A3A8JCE4_9BACT</name>
<dbReference type="SUPFAM" id="SSF81296">
    <property type="entry name" value="E set domains"/>
    <property type="match status" value="1"/>
</dbReference>
<dbReference type="Gene3D" id="2.60.40.1120">
    <property type="entry name" value="Carboxypeptidase-like, regulatory domain"/>
    <property type="match status" value="9"/>
</dbReference>
<dbReference type="Gene3D" id="2.130.10.30">
    <property type="entry name" value="Regulator of chromosome condensation 1/beta-lactamase-inhibitor protein II"/>
    <property type="match status" value="1"/>
</dbReference>
<dbReference type="InterPro" id="IPR013784">
    <property type="entry name" value="Carb-bd-like_fold"/>
</dbReference>
<dbReference type="Gene3D" id="2.60.40.10">
    <property type="entry name" value="Immunoglobulins"/>
    <property type="match status" value="1"/>
</dbReference>
<proteinExistence type="predicted"/>
<keyword evidence="4" id="KW-1185">Reference proteome</keyword>
<evidence type="ECO:0000313" key="4">
    <source>
        <dbReference type="Proteomes" id="UP000268094"/>
    </source>
</evidence>
<dbReference type="InterPro" id="IPR014756">
    <property type="entry name" value="Ig_E-set"/>
</dbReference>
<feature type="region of interest" description="Disordered" evidence="1">
    <location>
        <begin position="1"/>
        <end position="26"/>
    </location>
</feature>
<dbReference type="Pfam" id="PF13540">
    <property type="entry name" value="RCC1_2"/>
    <property type="match status" value="1"/>
</dbReference>
<dbReference type="SUPFAM" id="SSF49452">
    <property type="entry name" value="Starch-binding domain-like"/>
    <property type="match status" value="9"/>
</dbReference>
<dbReference type="SUPFAM" id="SSF50985">
    <property type="entry name" value="RCC1/BLIP-II"/>
    <property type="match status" value="1"/>
</dbReference>